<evidence type="ECO:0000256" key="5">
    <source>
        <dbReference type="ARBA" id="ARBA00022840"/>
    </source>
</evidence>
<comment type="catalytic activity">
    <reaction evidence="6">
        <text>2 cob(II)alamin + reduced [electron-transfer flavoprotein] + 2 ATP = 2 adenosylcob(III)alamin + 2 triphosphate + oxidized [electron-transfer flavoprotein] + 3 H(+)</text>
        <dbReference type="Rhea" id="RHEA:28671"/>
        <dbReference type="Rhea" id="RHEA-COMP:10685"/>
        <dbReference type="Rhea" id="RHEA-COMP:10686"/>
        <dbReference type="ChEBI" id="CHEBI:15378"/>
        <dbReference type="ChEBI" id="CHEBI:16304"/>
        <dbReference type="ChEBI" id="CHEBI:18036"/>
        <dbReference type="ChEBI" id="CHEBI:18408"/>
        <dbReference type="ChEBI" id="CHEBI:30616"/>
        <dbReference type="ChEBI" id="CHEBI:57692"/>
        <dbReference type="ChEBI" id="CHEBI:58307"/>
        <dbReference type="EC" id="2.5.1.17"/>
    </reaction>
</comment>
<comment type="similarity">
    <text evidence="1 6">Belongs to the Cob(I)alamin adenosyltransferase family.</text>
</comment>
<dbReference type="Proteomes" id="UP000319209">
    <property type="component" value="Chromosome"/>
</dbReference>
<dbReference type="EMBL" id="CP041637">
    <property type="protein sequence ID" value="QDO94113.1"/>
    <property type="molecule type" value="Genomic_DNA"/>
</dbReference>
<keyword evidence="4 6" id="KW-0547">Nucleotide-binding</keyword>
<dbReference type="GO" id="GO:0009236">
    <property type="term" value="P:cobalamin biosynthetic process"/>
    <property type="evidence" value="ECO:0007669"/>
    <property type="project" value="UniProtKB-UniRule"/>
</dbReference>
<proteinExistence type="inferred from homology"/>
<organism evidence="8 9">
    <name type="scientific">Formosa sediminum</name>
    <dbReference type="NCBI Taxonomy" id="2594004"/>
    <lineage>
        <taxon>Bacteria</taxon>
        <taxon>Pseudomonadati</taxon>
        <taxon>Bacteroidota</taxon>
        <taxon>Flavobacteriia</taxon>
        <taxon>Flavobacteriales</taxon>
        <taxon>Flavobacteriaceae</taxon>
        <taxon>Formosa</taxon>
    </lineage>
</organism>
<comment type="catalytic activity">
    <reaction evidence="6">
        <text>2 cob(II)yrinate a,c diamide + reduced [electron-transfer flavoprotein] + 2 ATP = 2 adenosylcob(III)yrinate a,c-diamide + 2 triphosphate + oxidized [electron-transfer flavoprotein] + 3 H(+)</text>
        <dbReference type="Rhea" id="RHEA:11528"/>
        <dbReference type="Rhea" id="RHEA-COMP:10685"/>
        <dbReference type="Rhea" id="RHEA-COMP:10686"/>
        <dbReference type="ChEBI" id="CHEBI:15378"/>
        <dbReference type="ChEBI" id="CHEBI:18036"/>
        <dbReference type="ChEBI" id="CHEBI:30616"/>
        <dbReference type="ChEBI" id="CHEBI:57692"/>
        <dbReference type="ChEBI" id="CHEBI:58307"/>
        <dbReference type="ChEBI" id="CHEBI:58503"/>
        <dbReference type="ChEBI" id="CHEBI:58537"/>
        <dbReference type="EC" id="2.5.1.17"/>
    </reaction>
</comment>
<dbReference type="Gene3D" id="1.20.1200.10">
    <property type="entry name" value="Cobalamin adenosyltransferase-like"/>
    <property type="match status" value="1"/>
</dbReference>
<evidence type="ECO:0000256" key="3">
    <source>
        <dbReference type="ARBA" id="ARBA00022679"/>
    </source>
</evidence>
<dbReference type="InterPro" id="IPR016030">
    <property type="entry name" value="CblAdoTrfase-like"/>
</dbReference>
<protein>
    <recommendedName>
        <fullName evidence="6">Corrinoid adenosyltransferase</fullName>
        <ecNumber evidence="6">2.5.1.17</ecNumber>
    </recommendedName>
    <alternativeName>
        <fullName evidence="6">Cob(II)alamin adenosyltransferase</fullName>
    </alternativeName>
    <alternativeName>
        <fullName evidence="6">Cob(II)yrinic acid a,c-diamide adenosyltransferase</fullName>
    </alternativeName>
    <alternativeName>
        <fullName evidence="6">Cobinamide/cobalamin adenosyltransferase</fullName>
    </alternativeName>
</protein>
<dbReference type="Pfam" id="PF01923">
    <property type="entry name" value="Cob_adeno_trans"/>
    <property type="match status" value="1"/>
</dbReference>
<evidence type="ECO:0000256" key="2">
    <source>
        <dbReference type="ARBA" id="ARBA00011233"/>
    </source>
</evidence>
<evidence type="ECO:0000313" key="8">
    <source>
        <dbReference type="EMBL" id="QDO94113.1"/>
    </source>
</evidence>
<dbReference type="InterPro" id="IPR029499">
    <property type="entry name" value="PduO-typ"/>
</dbReference>
<dbReference type="UniPathway" id="UPA00148">
    <property type="reaction ID" value="UER00233"/>
</dbReference>
<evidence type="ECO:0000256" key="1">
    <source>
        <dbReference type="ARBA" id="ARBA00007487"/>
    </source>
</evidence>
<evidence type="ECO:0000256" key="6">
    <source>
        <dbReference type="RuleBase" id="RU366026"/>
    </source>
</evidence>
<dbReference type="FunFam" id="1.20.1200.10:FF:000001">
    <property type="entry name" value="Cob(I)yrinic acid a,c-diamide adenosyltransferase"/>
    <property type="match status" value="1"/>
</dbReference>
<evidence type="ECO:0000259" key="7">
    <source>
        <dbReference type="Pfam" id="PF01923"/>
    </source>
</evidence>
<feature type="domain" description="Cobalamin adenosyltransferase-like" evidence="7">
    <location>
        <begin position="3"/>
        <end position="173"/>
    </location>
</feature>
<dbReference type="AlphaFoldDB" id="A0A516GRI1"/>
<sequence length="190" mass="21448">MKIYTKTGDKGTTALFGGTRVPKHHIRIDSYGTVDELNSYIGLIRDQDIHPDYKSVLITIQDRLFTVGAMLATPPDKAVLKNGKERLNIPKIDDANILLLENEIDAMNSELPPMTHFVLPGGHQTVSFCHIARCVCRRAERLASELNAIDPINPQTLTYLNRLSDYLFVLARKLSHDLKADEVKWIPEKQ</sequence>
<dbReference type="OrthoDB" id="9778896at2"/>
<keyword evidence="3 6" id="KW-0808">Transferase</keyword>
<comment type="pathway">
    <text evidence="6">Cofactor biosynthesis; adenosylcobalamin biosynthesis; adenosylcobalamin from cob(II)yrinate a,c-diamide: step 2/7.</text>
</comment>
<dbReference type="InterPro" id="IPR036451">
    <property type="entry name" value="CblAdoTrfase-like_sf"/>
</dbReference>
<dbReference type="GO" id="GO:0005524">
    <property type="term" value="F:ATP binding"/>
    <property type="evidence" value="ECO:0007669"/>
    <property type="project" value="UniProtKB-UniRule"/>
</dbReference>
<evidence type="ECO:0000313" key="9">
    <source>
        <dbReference type="Proteomes" id="UP000319209"/>
    </source>
</evidence>
<keyword evidence="6" id="KW-0169">Cobalamin biosynthesis</keyword>
<dbReference type="PANTHER" id="PTHR12213">
    <property type="entry name" value="CORRINOID ADENOSYLTRANSFERASE"/>
    <property type="match status" value="1"/>
</dbReference>
<dbReference type="KEGG" id="fop:FNB79_09015"/>
<dbReference type="GO" id="GO:0008817">
    <property type="term" value="F:corrinoid adenosyltransferase activity"/>
    <property type="evidence" value="ECO:0007669"/>
    <property type="project" value="UniProtKB-UniRule"/>
</dbReference>
<dbReference type="PANTHER" id="PTHR12213:SF0">
    <property type="entry name" value="CORRINOID ADENOSYLTRANSFERASE MMAB"/>
    <property type="match status" value="1"/>
</dbReference>
<comment type="subunit">
    <text evidence="2">Homotrimer.</text>
</comment>
<accession>A0A516GRI1</accession>
<dbReference type="EC" id="2.5.1.17" evidence="6"/>
<evidence type="ECO:0000256" key="4">
    <source>
        <dbReference type="ARBA" id="ARBA00022741"/>
    </source>
</evidence>
<dbReference type="RefSeq" id="WP_143381002.1">
    <property type="nucleotide sequence ID" value="NZ_CP041637.1"/>
</dbReference>
<gene>
    <name evidence="8" type="ORF">FNB79_09015</name>
</gene>
<keyword evidence="5 6" id="KW-0067">ATP-binding</keyword>
<keyword evidence="9" id="KW-1185">Reference proteome</keyword>
<reference evidence="8 9" key="1">
    <citation type="submission" date="2019-07" db="EMBL/GenBank/DDBJ databases">
        <title>Genome sequencing for Formosa sp. PS13.</title>
        <authorList>
            <person name="Park S.-J."/>
        </authorList>
    </citation>
    <scope>NUCLEOTIDE SEQUENCE [LARGE SCALE GENOMIC DNA]</scope>
    <source>
        <strain evidence="8 9">PS13</strain>
    </source>
</reference>
<name>A0A516GRI1_9FLAO</name>
<dbReference type="SUPFAM" id="SSF89028">
    <property type="entry name" value="Cobalamin adenosyltransferase-like"/>
    <property type="match status" value="1"/>
</dbReference>
<dbReference type="NCBIfam" id="TIGR00636">
    <property type="entry name" value="PduO_Nterm"/>
    <property type="match status" value="1"/>
</dbReference>